<accession>A0ABW3ZAS5</accession>
<dbReference type="Proteomes" id="UP001597171">
    <property type="component" value="Unassembled WGS sequence"/>
</dbReference>
<keyword evidence="2" id="KW-1185">Reference proteome</keyword>
<organism evidence="1 2">
    <name type="scientific">Methylopila musalis</name>
    <dbReference type="NCBI Taxonomy" id="1134781"/>
    <lineage>
        <taxon>Bacteria</taxon>
        <taxon>Pseudomonadati</taxon>
        <taxon>Pseudomonadota</taxon>
        <taxon>Alphaproteobacteria</taxon>
        <taxon>Hyphomicrobiales</taxon>
        <taxon>Methylopilaceae</taxon>
        <taxon>Methylopila</taxon>
    </lineage>
</organism>
<feature type="non-terminal residue" evidence="1">
    <location>
        <position position="1"/>
    </location>
</feature>
<dbReference type="RefSeq" id="WP_378776534.1">
    <property type="nucleotide sequence ID" value="NZ_JBHTMX010000183.1"/>
</dbReference>
<evidence type="ECO:0000313" key="2">
    <source>
        <dbReference type="Proteomes" id="UP001597171"/>
    </source>
</evidence>
<gene>
    <name evidence="1" type="ORF">ACFQ4O_14445</name>
</gene>
<protein>
    <submittedName>
        <fullName evidence="1">Anti-sigma factor</fullName>
    </submittedName>
</protein>
<proteinExistence type="predicted"/>
<reference evidence="2" key="1">
    <citation type="journal article" date="2019" name="Int. J. Syst. Evol. Microbiol.">
        <title>The Global Catalogue of Microorganisms (GCM) 10K type strain sequencing project: providing services to taxonomists for standard genome sequencing and annotation.</title>
        <authorList>
            <consortium name="The Broad Institute Genomics Platform"/>
            <consortium name="The Broad Institute Genome Sequencing Center for Infectious Disease"/>
            <person name="Wu L."/>
            <person name="Ma J."/>
        </authorList>
    </citation>
    <scope>NUCLEOTIDE SEQUENCE [LARGE SCALE GENOMIC DNA]</scope>
    <source>
        <strain evidence="2">CCUG 61696</strain>
    </source>
</reference>
<dbReference type="EMBL" id="JBHTMX010000183">
    <property type="protein sequence ID" value="MFD1333195.1"/>
    <property type="molecule type" value="Genomic_DNA"/>
</dbReference>
<comment type="caution">
    <text evidence="1">The sequence shown here is derived from an EMBL/GenBank/DDBJ whole genome shotgun (WGS) entry which is preliminary data.</text>
</comment>
<name>A0ABW3ZAS5_9HYPH</name>
<sequence>RTERLARRLQESRARARMVVGLKRAAAAVLLVGAGWAANAALGPLLIGSVFAYPQAPAYVADAVMSHRTALLRAQMRSQVETPEFDRDEIRAATAIVVPKLPRDWKIVDAQVFPSKYGPSLQMAIETPDLGLISFYAVRPGVFGMEAPVLRAMEDGAQAAHWQVADVAYTLVAQHRGEELLVRAQRFAGKLDPYKTKTGARP</sequence>
<evidence type="ECO:0000313" key="1">
    <source>
        <dbReference type="EMBL" id="MFD1333195.1"/>
    </source>
</evidence>